<feature type="transmembrane region" description="Helical" evidence="1">
    <location>
        <begin position="67"/>
        <end position="90"/>
    </location>
</feature>
<evidence type="ECO:0000313" key="2">
    <source>
        <dbReference type="EMBL" id="TCJ15608.1"/>
    </source>
</evidence>
<feature type="transmembrane region" description="Helical" evidence="1">
    <location>
        <begin position="20"/>
        <end position="46"/>
    </location>
</feature>
<evidence type="ECO:0000256" key="1">
    <source>
        <dbReference type="SAM" id="Phobius"/>
    </source>
</evidence>
<protein>
    <submittedName>
        <fullName evidence="2">DUF624 domain-containing protein</fullName>
    </submittedName>
</protein>
<gene>
    <name evidence="2" type="ORF">E0L93_12350</name>
</gene>
<organism evidence="2 3">
    <name type="scientific">Rubrobacter taiwanensis</name>
    <dbReference type="NCBI Taxonomy" id="185139"/>
    <lineage>
        <taxon>Bacteria</taxon>
        <taxon>Bacillati</taxon>
        <taxon>Actinomycetota</taxon>
        <taxon>Rubrobacteria</taxon>
        <taxon>Rubrobacterales</taxon>
        <taxon>Rubrobacteraceae</taxon>
        <taxon>Rubrobacter</taxon>
    </lineage>
</organism>
<dbReference type="AlphaFoldDB" id="A0A4R1BF08"/>
<keyword evidence="1" id="KW-0812">Transmembrane</keyword>
<proteinExistence type="predicted"/>
<evidence type="ECO:0000313" key="3">
    <source>
        <dbReference type="Proteomes" id="UP000295244"/>
    </source>
</evidence>
<dbReference type="RefSeq" id="WP_132692375.1">
    <property type="nucleotide sequence ID" value="NZ_SKBU01000023.1"/>
</dbReference>
<dbReference type="InterPro" id="IPR006938">
    <property type="entry name" value="DUF624"/>
</dbReference>
<accession>A0A4R1BF08</accession>
<keyword evidence="1" id="KW-1133">Transmembrane helix</keyword>
<keyword evidence="3" id="KW-1185">Reference proteome</keyword>
<dbReference type="PROSITE" id="PS51257">
    <property type="entry name" value="PROKAR_LIPOPROTEIN"/>
    <property type="match status" value="1"/>
</dbReference>
<sequence length="197" mass="21847">MSFQDSRIYRMLERFSDLFILNLCWLLACLPVVTIWPATAAMFAVVREWVLDREPRVIASFLRFFKANFTQSLCVAVIWSPLGLLLLSGLNLAAQSAPPWQPLLFFCVSILGILYLVTSVYLFPVMANYRVSFLQIIKNSVLFGIGRLPVSVLCLLVVGAAAALVAIIPVALLIAGSSTAYAVYHLCNRAFRRVEAG</sequence>
<dbReference type="OrthoDB" id="9814991at2"/>
<dbReference type="Proteomes" id="UP000295244">
    <property type="component" value="Unassembled WGS sequence"/>
</dbReference>
<dbReference type="EMBL" id="SKBU01000023">
    <property type="protein sequence ID" value="TCJ15608.1"/>
    <property type="molecule type" value="Genomic_DNA"/>
</dbReference>
<comment type="caution">
    <text evidence="2">The sequence shown here is derived from an EMBL/GenBank/DDBJ whole genome shotgun (WGS) entry which is preliminary data.</text>
</comment>
<dbReference type="Pfam" id="PF04854">
    <property type="entry name" value="DUF624"/>
    <property type="match status" value="1"/>
</dbReference>
<keyword evidence="1" id="KW-0472">Membrane</keyword>
<feature type="transmembrane region" description="Helical" evidence="1">
    <location>
        <begin position="102"/>
        <end position="124"/>
    </location>
</feature>
<name>A0A4R1BF08_9ACTN</name>
<reference evidence="2 3" key="1">
    <citation type="submission" date="2019-03" db="EMBL/GenBank/DDBJ databases">
        <title>Whole genome sequence of a novel Rubrobacter taiwanensis strain, isolated from Yellowstone National Park.</title>
        <authorList>
            <person name="Freed S."/>
            <person name="Ramaley R.F."/>
            <person name="Kyndt J.A."/>
        </authorList>
    </citation>
    <scope>NUCLEOTIDE SEQUENCE [LARGE SCALE GENOMIC DNA]</scope>
    <source>
        <strain evidence="2 3">Yellowstone</strain>
    </source>
</reference>